<dbReference type="EMBL" id="BAEN01000076">
    <property type="protein sequence ID" value="GAC16846.1"/>
    <property type="molecule type" value="Genomic_DNA"/>
</dbReference>
<dbReference type="Proteomes" id="UP000006334">
    <property type="component" value="Unassembled WGS sequence"/>
</dbReference>
<keyword evidence="3" id="KW-1185">Reference proteome</keyword>
<evidence type="ECO:0000256" key="1">
    <source>
        <dbReference type="SAM" id="MobiDB-lite"/>
    </source>
</evidence>
<protein>
    <submittedName>
        <fullName evidence="2">Uncharacterized protein</fullName>
    </submittedName>
</protein>
<reference evidence="2 3" key="1">
    <citation type="journal article" date="2017" name="Antonie Van Leeuwenhoek">
        <title>Rhizobium rhizosphaerae sp. nov., a novel species isolated from rice rhizosphere.</title>
        <authorList>
            <person name="Zhao J.J."/>
            <person name="Zhang J."/>
            <person name="Zhang R.J."/>
            <person name="Zhang C.W."/>
            <person name="Yin H.Q."/>
            <person name="Zhang X.X."/>
        </authorList>
    </citation>
    <scope>NUCLEOTIDE SEQUENCE [LARGE SCALE GENOMIC DNA]</scope>
    <source>
        <strain evidence="2 3">E3</strain>
    </source>
</reference>
<organism evidence="2 3">
    <name type="scientific">Aliiglaciecola lipolytica E3</name>
    <dbReference type="NCBI Taxonomy" id="1127673"/>
    <lineage>
        <taxon>Bacteria</taxon>
        <taxon>Pseudomonadati</taxon>
        <taxon>Pseudomonadota</taxon>
        <taxon>Gammaproteobacteria</taxon>
        <taxon>Alteromonadales</taxon>
        <taxon>Alteromonadaceae</taxon>
        <taxon>Aliiglaciecola</taxon>
    </lineage>
</organism>
<comment type="caution">
    <text evidence="2">The sequence shown here is derived from an EMBL/GenBank/DDBJ whole genome shotgun (WGS) entry which is preliminary data.</text>
</comment>
<dbReference type="STRING" id="1127673.GLIP_4235"/>
<sequence length="53" mass="6139">MHGSHGKGHETHDHTEKTFKEQTEDNEQYRKGYIEGLEQACKGKHKTENSNAR</sequence>
<evidence type="ECO:0000313" key="2">
    <source>
        <dbReference type="EMBL" id="GAC16846.1"/>
    </source>
</evidence>
<dbReference type="AlphaFoldDB" id="K6XYZ0"/>
<proteinExistence type="predicted"/>
<accession>K6XYZ0</accession>
<gene>
    <name evidence="2" type="ORF">GLIP_4235</name>
</gene>
<feature type="compositionally biased region" description="Basic and acidic residues" evidence="1">
    <location>
        <begin position="7"/>
        <end position="32"/>
    </location>
</feature>
<feature type="region of interest" description="Disordered" evidence="1">
    <location>
        <begin position="1"/>
        <end position="32"/>
    </location>
</feature>
<name>K6XYZ0_9ALTE</name>
<evidence type="ECO:0000313" key="3">
    <source>
        <dbReference type="Proteomes" id="UP000006334"/>
    </source>
</evidence>